<dbReference type="EMBL" id="MSFO01000002">
    <property type="protein sequence ID" value="PLB51734.1"/>
    <property type="molecule type" value="Genomic_DNA"/>
</dbReference>
<dbReference type="PANTHER" id="PTHR23092">
    <property type="entry name" value="POLY(A) RNA POLYMERASE"/>
    <property type="match status" value="1"/>
</dbReference>
<dbReference type="Pfam" id="PF03828">
    <property type="entry name" value="PAP_assoc"/>
    <property type="match status" value="1"/>
</dbReference>
<dbReference type="GO" id="GO:1990817">
    <property type="term" value="F:poly(A) RNA polymerase activity"/>
    <property type="evidence" value="ECO:0007669"/>
    <property type="project" value="InterPro"/>
</dbReference>
<name>A0A2I2GFS6_9EURO</name>
<dbReference type="OrthoDB" id="273917at2759"/>
<dbReference type="GO" id="GO:0046872">
    <property type="term" value="F:metal ion binding"/>
    <property type="evidence" value="ECO:0007669"/>
    <property type="project" value="UniProtKB-KW"/>
</dbReference>
<gene>
    <name evidence="5" type="ORF">P170DRAFT_433607</name>
</gene>
<comment type="caution">
    <text evidence="5">The sequence shown here is derived from an EMBL/GenBank/DDBJ whole genome shotgun (WGS) entry which is preliminary data.</text>
</comment>
<evidence type="ECO:0000256" key="1">
    <source>
        <dbReference type="ARBA" id="ARBA00022723"/>
    </source>
</evidence>
<feature type="domain" description="PAP-associated" evidence="4">
    <location>
        <begin position="395"/>
        <end position="479"/>
    </location>
</feature>
<dbReference type="GO" id="GO:0031499">
    <property type="term" value="C:TRAMP complex"/>
    <property type="evidence" value="ECO:0007669"/>
    <property type="project" value="TreeGrafter"/>
</dbReference>
<evidence type="ECO:0000313" key="6">
    <source>
        <dbReference type="Proteomes" id="UP000234275"/>
    </source>
</evidence>
<dbReference type="Proteomes" id="UP000234275">
    <property type="component" value="Unassembled WGS sequence"/>
</dbReference>
<evidence type="ECO:0000259" key="4">
    <source>
        <dbReference type="Pfam" id="PF03828"/>
    </source>
</evidence>
<evidence type="ECO:0000256" key="3">
    <source>
        <dbReference type="SAM" id="MobiDB-lite"/>
    </source>
</evidence>
<dbReference type="GeneID" id="36556232"/>
<sequence>MSRSATTVPQCLLRCLADRATMRDSLFARHSLPSLRSTPFLPLSFRPSLRFPSLSSRREFHGSRLCSREPAIFHNSLRKTLEAHRSLNRAGLIRKVIDKNSSSEETLPPEQAALVPEEPPRPTVTPRPVSASKPARCAKSKSSRQSTAAPSWGLGGEPVRWAVSGKKDRPAQSPWMAYVGPGHTQLDGIAQLGAEVRALDRYLAPTVEEQSQVAQVVAEVTGLLAGILPRPPRLIGPWSTGLALSHSDLEFLLPVPDSARSIERDRKPSATRPQVLQYYVDLLRGVENTLRQCSLFRDQVRVAGKRNQVLTATHRPTGLKLQFRCGEGPPSSIEYIRDYHAEYPSVRPLYMTSRLILESRGLFGSHSRSVGPDALVMLLVSFLKVNHGRFWSSDSLGAQLLEFLQFYGVTVDLTTTGISVDPPGCFNADNVKDACKNYDPEHVPAFLRGQRALVNLKRTAAARRNVATASRLCIQDPANYMNDLGRTCTRTRDLQRAFEHAYNLISASLGACKTSTDDSSGDSLLAHGLQANFDDFNQVRARIASAVRGPTATSGI</sequence>
<dbReference type="InterPro" id="IPR045862">
    <property type="entry name" value="Trf4-like"/>
</dbReference>
<proteinExistence type="predicted"/>
<dbReference type="AlphaFoldDB" id="A0A2I2GFS6"/>
<dbReference type="SUPFAM" id="SSF81631">
    <property type="entry name" value="PAP/OAS1 substrate-binding domain"/>
    <property type="match status" value="1"/>
</dbReference>
<accession>A0A2I2GFS6</accession>
<organism evidence="5 6">
    <name type="scientific">Aspergillus steynii IBT 23096</name>
    <dbReference type="NCBI Taxonomy" id="1392250"/>
    <lineage>
        <taxon>Eukaryota</taxon>
        <taxon>Fungi</taxon>
        <taxon>Dikarya</taxon>
        <taxon>Ascomycota</taxon>
        <taxon>Pezizomycotina</taxon>
        <taxon>Eurotiomycetes</taxon>
        <taxon>Eurotiomycetidae</taxon>
        <taxon>Eurotiales</taxon>
        <taxon>Aspergillaceae</taxon>
        <taxon>Aspergillus</taxon>
        <taxon>Aspergillus subgen. Circumdati</taxon>
    </lineage>
</organism>
<dbReference type="PANTHER" id="PTHR23092:SF50">
    <property type="entry name" value="MTF2-LIKE C-TERMINAL DOMAIN-CONTAINING PROTEIN"/>
    <property type="match status" value="1"/>
</dbReference>
<evidence type="ECO:0000313" key="5">
    <source>
        <dbReference type="EMBL" id="PLB51734.1"/>
    </source>
</evidence>
<dbReference type="STRING" id="1392250.A0A2I2GFS6"/>
<keyword evidence="2" id="KW-0460">Magnesium</keyword>
<dbReference type="GO" id="GO:0031123">
    <property type="term" value="P:RNA 3'-end processing"/>
    <property type="evidence" value="ECO:0007669"/>
    <property type="project" value="TreeGrafter"/>
</dbReference>
<keyword evidence="1" id="KW-0479">Metal-binding</keyword>
<evidence type="ECO:0000256" key="2">
    <source>
        <dbReference type="ARBA" id="ARBA00022842"/>
    </source>
</evidence>
<feature type="region of interest" description="Disordered" evidence="3">
    <location>
        <begin position="101"/>
        <end position="153"/>
    </location>
</feature>
<dbReference type="GO" id="GO:0005730">
    <property type="term" value="C:nucleolus"/>
    <property type="evidence" value="ECO:0007669"/>
    <property type="project" value="TreeGrafter"/>
</dbReference>
<dbReference type="GO" id="GO:0043634">
    <property type="term" value="P:polyadenylation-dependent ncRNA catabolic process"/>
    <property type="evidence" value="ECO:0007669"/>
    <property type="project" value="TreeGrafter"/>
</dbReference>
<dbReference type="Gene3D" id="1.10.1410.10">
    <property type="match status" value="1"/>
</dbReference>
<keyword evidence="6" id="KW-1185">Reference proteome</keyword>
<dbReference type="RefSeq" id="XP_024707036.1">
    <property type="nucleotide sequence ID" value="XM_024848533.1"/>
</dbReference>
<dbReference type="GO" id="GO:0003729">
    <property type="term" value="F:mRNA binding"/>
    <property type="evidence" value="ECO:0007669"/>
    <property type="project" value="TreeGrafter"/>
</dbReference>
<reference evidence="5 6" key="1">
    <citation type="submission" date="2016-12" db="EMBL/GenBank/DDBJ databases">
        <title>The genomes of Aspergillus section Nigri reveals drivers in fungal speciation.</title>
        <authorList>
            <consortium name="DOE Joint Genome Institute"/>
            <person name="Vesth T.C."/>
            <person name="Nybo J."/>
            <person name="Theobald S."/>
            <person name="Brandl J."/>
            <person name="Frisvad J.C."/>
            <person name="Nielsen K.F."/>
            <person name="Lyhne E.K."/>
            <person name="Kogle M.E."/>
            <person name="Kuo A."/>
            <person name="Riley R."/>
            <person name="Clum A."/>
            <person name="Nolan M."/>
            <person name="Lipzen A."/>
            <person name="Salamov A."/>
            <person name="Henrissat B."/>
            <person name="Wiebenga A."/>
            <person name="De Vries R.P."/>
            <person name="Grigoriev I.V."/>
            <person name="Mortensen U.H."/>
            <person name="Andersen M.R."/>
            <person name="Baker S.E."/>
        </authorList>
    </citation>
    <scope>NUCLEOTIDE SEQUENCE [LARGE SCALE GENOMIC DNA]</scope>
    <source>
        <strain evidence="5 6">IBT 23096</strain>
    </source>
</reference>
<dbReference type="InterPro" id="IPR002058">
    <property type="entry name" value="PAP_assoc"/>
</dbReference>
<protein>
    <recommendedName>
        <fullName evidence="4">PAP-associated domain-containing protein</fullName>
    </recommendedName>
</protein>
<dbReference type="VEuPathDB" id="FungiDB:P170DRAFT_433607"/>